<sequence>MTQMSTRSMRRRRKRTTASSSSTSRNYVIVIAKKMTVGAAILLLAYLVLHSFVIDNSTSNNDTEKGANGTVGEGFRLPGNKLEFARAMRKKFGRLSDTTTNTSEKHGHHGHGRGRGSAGSDTGIMANTDPQDLFDFVESIRKPMHPLKGGLWQGQGSIVGDNRESGNSKTLSYDINDCPEVPPQHYPMEWSLMDIINHWNPNDTDSHNRRVTGIHQGLCRFDFMTEMHKIVNYRKAELPFLIRDDPAVLEVVKRWNSSESVMVDDATTSTGDVEVKSYLSSILGDTKYRTEYSETNSLMYFMAKKGKGKRGGPPKDWSPPLENIAMTYDEWLEKAMQSPEDMAPNMPHWYFRVSAKGSAGKVSRNDIRVRKEGSKAAEAHAGDIMFEELPFFKSSSKSLYMVDPKDARGINCRFGMMGNTAAAHFDGSRNFVMLFGGERRYILSHPKNCPNLGLYPRGHPSGRHTAVDWSDPDLEQFPQFAEAYANEVVLQAGDVLYLPTAWFHHIISLDLNWQCNARSGITDTYKHHIEKCGFN</sequence>
<dbReference type="InterPro" id="IPR041667">
    <property type="entry name" value="Cupin_8"/>
</dbReference>
<reference evidence="3" key="1">
    <citation type="submission" date="2021-01" db="EMBL/GenBank/DDBJ databases">
        <authorList>
            <person name="Corre E."/>
            <person name="Pelletier E."/>
            <person name="Niang G."/>
            <person name="Scheremetjew M."/>
            <person name="Finn R."/>
            <person name="Kale V."/>
            <person name="Holt S."/>
            <person name="Cochrane G."/>
            <person name="Meng A."/>
            <person name="Brown T."/>
            <person name="Cohen L."/>
        </authorList>
    </citation>
    <scope>NUCLEOTIDE SEQUENCE</scope>
    <source>
        <strain evidence="3">MM31A-1</strain>
    </source>
</reference>
<dbReference type="PANTHER" id="PTHR12461:SF98">
    <property type="entry name" value="CUPIN-LIKE DOMAIN-CONTAINING PROTEIN"/>
    <property type="match status" value="1"/>
</dbReference>
<organism evidence="3">
    <name type="scientific">Chaetoceros debilis</name>
    <dbReference type="NCBI Taxonomy" id="122233"/>
    <lineage>
        <taxon>Eukaryota</taxon>
        <taxon>Sar</taxon>
        <taxon>Stramenopiles</taxon>
        <taxon>Ochrophyta</taxon>
        <taxon>Bacillariophyta</taxon>
        <taxon>Coscinodiscophyceae</taxon>
        <taxon>Chaetocerotophycidae</taxon>
        <taxon>Chaetocerotales</taxon>
        <taxon>Chaetocerotaceae</taxon>
        <taxon>Chaetoceros</taxon>
    </lineage>
</organism>
<evidence type="ECO:0000259" key="2">
    <source>
        <dbReference type="PROSITE" id="PS51184"/>
    </source>
</evidence>
<dbReference type="InterPro" id="IPR003347">
    <property type="entry name" value="JmjC_dom"/>
</dbReference>
<dbReference type="AlphaFoldDB" id="A0A7S3PYN6"/>
<proteinExistence type="predicted"/>
<accession>A0A7S3PYN6</accession>
<name>A0A7S3PYN6_9STRA</name>
<gene>
    <name evidence="3" type="ORF">CDEB00056_LOCUS4728</name>
</gene>
<dbReference type="PROSITE" id="PS51184">
    <property type="entry name" value="JMJC"/>
    <property type="match status" value="1"/>
</dbReference>
<dbReference type="EMBL" id="HBIO01006459">
    <property type="protein sequence ID" value="CAE0459887.1"/>
    <property type="molecule type" value="Transcribed_RNA"/>
</dbReference>
<dbReference type="InterPro" id="IPR014710">
    <property type="entry name" value="RmlC-like_jellyroll"/>
</dbReference>
<evidence type="ECO:0000313" key="3">
    <source>
        <dbReference type="EMBL" id="CAE0459887.1"/>
    </source>
</evidence>
<protein>
    <recommendedName>
        <fullName evidence="2">JmjC domain-containing protein</fullName>
    </recommendedName>
</protein>
<evidence type="ECO:0000256" key="1">
    <source>
        <dbReference type="SAM" id="MobiDB-lite"/>
    </source>
</evidence>
<dbReference type="Pfam" id="PF13621">
    <property type="entry name" value="Cupin_8"/>
    <property type="match status" value="1"/>
</dbReference>
<feature type="region of interest" description="Disordered" evidence="1">
    <location>
        <begin position="1"/>
        <end position="23"/>
    </location>
</feature>
<dbReference type="Gene3D" id="2.60.120.10">
    <property type="entry name" value="Jelly Rolls"/>
    <property type="match status" value="1"/>
</dbReference>
<feature type="domain" description="JmjC" evidence="2">
    <location>
        <begin position="391"/>
        <end position="532"/>
    </location>
</feature>
<dbReference type="PANTHER" id="PTHR12461">
    <property type="entry name" value="HYPOXIA-INDUCIBLE FACTOR 1 ALPHA INHIBITOR-RELATED"/>
    <property type="match status" value="1"/>
</dbReference>
<dbReference type="SUPFAM" id="SSF51197">
    <property type="entry name" value="Clavaminate synthase-like"/>
    <property type="match status" value="1"/>
</dbReference>
<feature type="region of interest" description="Disordered" evidence="1">
    <location>
        <begin position="96"/>
        <end position="124"/>
    </location>
</feature>